<keyword evidence="3" id="KW-0255">Endonuclease</keyword>
<accession>A0ABT8L0S9</accession>
<protein>
    <submittedName>
        <fullName evidence="3">Endonuclease/exonuclease/phosphatase family protein</fullName>
    </submittedName>
</protein>
<dbReference type="InterPro" id="IPR005135">
    <property type="entry name" value="Endo/exonuclease/phosphatase"/>
</dbReference>
<evidence type="ECO:0000259" key="2">
    <source>
        <dbReference type="Pfam" id="PF03372"/>
    </source>
</evidence>
<dbReference type="SUPFAM" id="SSF56219">
    <property type="entry name" value="DNase I-like"/>
    <property type="match status" value="1"/>
</dbReference>
<dbReference type="Pfam" id="PF03372">
    <property type="entry name" value="Exo_endo_phos"/>
    <property type="match status" value="1"/>
</dbReference>
<sequence length="354" mass="41270">MFKLLYKLFLFFTALVYLSSFVSPGWIWFFGLSSFIIPVLLLLNLSSFVFWAVFKRKFLIYPTVGLLMSLPYLLITVSFHAGKEKPEGLSVLSYNVRVFNVYKHLNHNYESSKKMIAWATQDTSAIKCFQEFHNQKESEIFNTTKIFSQNGRYEPFVKPYVINHMGHEFGLAIFSKYPVINKGMVVFKHPGNNNSAIYVDVVYNSDTVRIYNAHFESMSIGGKELDTQSGLKQVWNNLMPRLQKGMVIRARQVEELMRHIENCPFDVVLCCDLNELPYSYVYHKIKNQLANSFEKGGRGFGFSYNGKIPFLRIDNQFFSSQLEVLKYQNLQKINYSDHYPIKCVYGFKKKDKNE</sequence>
<feature type="transmembrane region" description="Helical" evidence="1">
    <location>
        <begin position="59"/>
        <end position="81"/>
    </location>
</feature>
<dbReference type="EMBL" id="JAUJEB010000001">
    <property type="protein sequence ID" value="MDN5211313.1"/>
    <property type="molecule type" value="Genomic_DNA"/>
</dbReference>
<name>A0ABT8L0S9_9BACT</name>
<reference evidence="3" key="1">
    <citation type="submission" date="2023-06" db="EMBL/GenBank/DDBJ databases">
        <title>Genomic of Agaribacillus aureum.</title>
        <authorList>
            <person name="Wang G."/>
        </authorList>
    </citation>
    <scope>NUCLEOTIDE SEQUENCE</scope>
    <source>
        <strain evidence="3">BMA12</strain>
    </source>
</reference>
<keyword evidence="1" id="KW-0812">Transmembrane</keyword>
<evidence type="ECO:0000256" key="1">
    <source>
        <dbReference type="SAM" id="Phobius"/>
    </source>
</evidence>
<feature type="transmembrane region" description="Helical" evidence="1">
    <location>
        <begin position="9"/>
        <end position="29"/>
    </location>
</feature>
<feature type="domain" description="Endonuclease/exonuclease/phosphatase" evidence="2">
    <location>
        <begin position="93"/>
        <end position="338"/>
    </location>
</feature>
<comment type="caution">
    <text evidence="3">The sequence shown here is derived from an EMBL/GenBank/DDBJ whole genome shotgun (WGS) entry which is preliminary data.</text>
</comment>
<keyword evidence="3" id="KW-0540">Nuclease</keyword>
<keyword evidence="3" id="KW-0378">Hydrolase</keyword>
<keyword evidence="1" id="KW-1133">Transmembrane helix</keyword>
<keyword evidence="4" id="KW-1185">Reference proteome</keyword>
<dbReference type="Gene3D" id="3.60.10.10">
    <property type="entry name" value="Endonuclease/exonuclease/phosphatase"/>
    <property type="match status" value="1"/>
</dbReference>
<feature type="transmembrane region" description="Helical" evidence="1">
    <location>
        <begin position="35"/>
        <end position="54"/>
    </location>
</feature>
<organism evidence="3 4">
    <name type="scientific">Agaribacillus aureus</name>
    <dbReference type="NCBI Taxonomy" id="3051825"/>
    <lineage>
        <taxon>Bacteria</taxon>
        <taxon>Pseudomonadati</taxon>
        <taxon>Bacteroidota</taxon>
        <taxon>Cytophagia</taxon>
        <taxon>Cytophagales</taxon>
        <taxon>Splendidivirgaceae</taxon>
        <taxon>Agaribacillus</taxon>
    </lineage>
</organism>
<dbReference type="CDD" id="cd09084">
    <property type="entry name" value="EEP-2"/>
    <property type="match status" value="1"/>
</dbReference>
<evidence type="ECO:0000313" key="3">
    <source>
        <dbReference type="EMBL" id="MDN5211313.1"/>
    </source>
</evidence>
<gene>
    <name evidence="3" type="ORF">QQ020_04600</name>
</gene>
<dbReference type="Proteomes" id="UP001172083">
    <property type="component" value="Unassembled WGS sequence"/>
</dbReference>
<dbReference type="GO" id="GO:0004519">
    <property type="term" value="F:endonuclease activity"/>
    <property type="evidence" value="ECO:0007669"/>
    <property type="project" value="UniProtKB-KW"/>
</dbReference>
<proteinExistence type="predicted"/>
<dbReference type="InterPro" id="IPR036691">
    <property type="entry name" value="Endo/exonu/phosph_ase_sf"/>
</dbReference>
<dbReference type="RefSeq" id="WP_346756648.1">
    <property type="nucleotide sequence ID" value="NZ_JAUJEB010000001.1"/>
</dbReference>
<evidence type="ECO:0000313" key="4">
    <source>
        <dbReference type="Proteomes" id="UP001172083"/>
    </source>
</evidence>
<keyword evidence="1" id="KW-0472">Membrane</keyword>